<dbReference type="Proteomes" id="UP000286598">
    <property type="component" value="Unassembled WGS sequence"/>
</dbReference>
<evidence type="ECO:0000313" key="3">
    <source>
        <dbReference type="Proteomes" id="UP000286598"/>
    </source>
</evidence>
<feature type="signal peptide" evidence="1">
    <location>
        <begin position="1"/>
        <end position="19"/>
    </location>
</feature>
<evidence type="ECO:0000313" key="2">
    <source>
        <dbReference type="EMBL" id="RHK51074.1"/>
    </source>
</evidence>
<keyword evidence="3" id="KW-1185">Reference proteome</keyword>
<name>A0A415GND4_9BACT</name>
<accession>A0A415GND4</accession>
<dbReference type="Pfam" id="PF13620">
    <property type="entry name" value="CarboxypepD_reg"/>
    <property type="match status" value="1"/>
</dbReference>
<dbReference type="OrthoDB" id="1096764at2"/>
<evidence type="ECO:0000256" key="1">
    <source>
        <dbReference type="SAM" id="SignalP"/>
    </source>
</evidence>
<keyword evidence="2" id="KW-0645">Protease</keyword>
<dbReference type="GO" id="GO:0004180">
    <property type="term" value="F:carboxypeptidase activity"/>
    <property type="evidence" value="ECO:0007669"/>
    <property type="project" value="UniProtKB-KW"/>
</dbReference>
<organism evidence="2 3">
    <name type="scientific">Leyella stercorea</name>
    <dbReference type="NCBI Taxonomy" id="363265"/>
    <lineage>
        <taxon>Bacteria</taxon>
        <taxon>Pseudomonadati</taxon>
        <taxon>Bacteroidota</taxon>
        <taxon>Bacteroidia</taxon>
        <taxon>Bacteroidales</taxon>
        <taxon>Prevotellaceae</taxon>
        <taxon>Leyella</taxon>
    </lineage>
</organism>
<proteinExistence type="predicted"/>
<gene>
    <name evidence="2" type="ORF">DW060_05545</name>
</gene>
<keyword evidence="1" id="KW-0732">Signal</keyword>
<comment type="caution">
    <text evidence="2">The sequence shown here is derived from an EMBL/GenBank/DDBJ whole genome shotgun (WGS) entry which is preliminary data.</text>
</comment>
<dbReference type="InterPro" id="IPR008969">
    <property type="entry name" value="CarboxyPept-like_regulatory"/>
</dbReference>
<dbReference type="AlphaFoldDB" id="A0A415GND4"/>
<keyword evidence="2" id="KW-0378">Hydrolase</keyword>
<keyword evidence="2" id="KW-0121">Carboxypeptidase</keyword>
<reference evidence="2 3" key="1">
    <citation type="submission" date="2018-08" db="EMBL/GenBank/DDBJ databases">
        <title>A genome reference for cultivated species of the human gut microbiota.</title>
        <authorList>
            <person name="Zou Y."/>
            <person name="Xue W."/>
            <person name="Luo G."/>
        </authorList>
    </citation>
    <scope>NUCLEOTIDE SEQUENCE [LARGE SCALE GENOMIC DNA]</scope>
    <source>
        <strain evidence="2 3">AF42-9</strain>
    </source>
</reference>
<feature type="chain" id="PRO_5019119147" evidence="1">
    <location>
        <begin position="20"/>
        <end position="254"/>
    </location>
</feature>
<protein>
    <submittedName>
        <fullName evidence="2">Carboxypeptidase regulatory-like domain-containing protein</fullName>
    </submittedName>
</protein>
<sequence length="254" mass="27797">MKKVFFMLALALTSTAAMAQSTRIIKGAVVDKNGNPLPGATVEATNGAESTTVDADGTFSLEVSRWLNTATARYAGMRKKTLEVQDGDMVFRLSPKYEMDWFLNVVSGVVTMERYARNTNVPNTTYSLGLMGGFLGKNWGGYTKLLWTPNSSFASEPAVPTVTIGATKRVFSFMHAYAGAGYGKVNVVYGETLKIPSSDEELSYYDSWNKDAMAFDLGAIFRVKKHISANVGISWVTDFDQANYYFSAGVGYVF</sequence>
<dbReference type="EMBL" id="QRNO01000021">
    <property type="protein sequence ID" value="RHK51074.1"/>
    <property type="molecule type" value="Genomic_DNA"/>
</dbReference>
<dbReference type="Gene3D" id="2.60.40.1120">
    <property type="entry name" value="Carboxypeptidase-like, regulatory domain"/>
    <property type="match status" value="1"/>
</dbReference>
<dbReference type="SUPFAM" id="SSF49464">
    <property type="entry name" value="Carboxypeptidase regulatory domain-like"/>
    <property type="match status" value="1"/>
</dbReference>